<gene>
    <name evidence="2" type="ORF">M4438_32715</name>
</gene>
<dbReference type="Proteomes" id="UP001202052">
    <property type="component" value="Unassembled WGS sequence"/>
</dbReference>
<keyword evidence="3" id="KW-1185">Reference proteome</keyword>
<accession>A0ABT0P3M6</accession>
<comment type="caution">
    <text evidence="2">The sequence shown here is derived from an EMBL/GenBank/DDBJ whole genome shotgun (WGS) entry which is preliminary data.</text>
</comment>
<evidence type="ECO:0008006" key="4">
    <source>
        <dbReference type="Google" id="ProtNLM"/>
    </source>
</evidence>
<dbReference type="RefSeq" id="WP_249492914.1">
    <property type="nucleotide sequence ID" value="NZ_JAMCCK010000058.1"/>
</dbReference>
<keyword evidence="1" id="KW-0732">Signal</keyword>
<protein>
    <recommendedName>
        <fullName evidence="4">Lipoprotein</fullName>
    </recommendedName>
</protein>
<organism evidence="2 3">
    <name type="scientific">Streptomyces lavenduligriseus</name>
    <dbReference type="NCBI Taxonomy" id="67315"/>
    <lineage>
        <taxon>Bacteria</taxon>
        <taxon>Bacillati</taxon>
        <taxon>Actinomycetota</taxon>
        <taxon>Actinomycetes</taxon>
        <taxon>Kitasatosporales</taxon>
        <taxon>Streptomycetaceae</taxon>
        <taxon>Streptomyces</taxon>
    </lineage>
</organism>
<evidence type="ECO:0000256" key="1">
    <source>
        <dbReference type="SAM" id="SignalP"/>
    </source>
</evidence>
<name>A0ABT0P3M6_9ACTN</name>
<proteinExistence type="predicted"/>
<evidence type="ECO:0000313" key="3">
    <source>
        <dbReference type="Proteomes" id="UP001202052"/>
    </source>
</evidence>
<evidence type="ECO:0000313" key="2">
    <source>
        <dbReference type="EMBL" id="MCL3998215.1"/>
    </source>
</evidence>
<reference evidence="2 3" key="1">
    <citation type="submission" date="2022-05" db="EMBL/GenBank/DDBJ databases">
        <title>Genome Resource of Streptomyces lavenduligriseus GA1-1, a Strain with Broad-Spectrum Antifungal Activity against Phytopathogenic Fungi.</title>
        <authorList>
            <person name="Qi D."/>
        </authorList>
    </citation>
    <scope>NUCLEOTIDE SEQUENCE [LARGE SCALE GENOMIC DNA]</scope>
    <source>
        <strain evidence="2 3">GA1-1</strain>
    </source>
</reference>
<sequence length="139" mass="15107">MRRLPVVVLALVIASAGCSSVASKAPEASASPSPAKRYLHPTRDLYRVTSDCEVGGEPQISFWLKNHADHAMAYDIRYDFLDRRGKVVGHVGGVFSVAPHQVLGNEALYSNGGHCGQSFRLAYVNAYDNTNDGADQPRF</sequence>
<dbReference type="EMBL" id="JAMCCK010000058">
    <property type="protein sequence ID" value="MCL3998215.1"/>
    <property type="molecule type" value="Genomic_DNA"/>
</dbReference>
<feature type="signal peptide" evidence="1">
    <location>
        <begin position="1"/>
        <end position="24"/>
    </location>
</feature>
<dbReference type="PROSITE" id="PS51257">
    <property type="entry name" value="PROKAR_LIPOPROTEIN"/>
    <property type="match status" value="1"/>
</dbReference>
<feature type="chain" id="PRO_5046466998" description="Lipoprotein" evidence="1">
    <location>
        <begin position="25"/>
        <end position="139"/>
    </location>
</feature>